<reference evidence="1 2" key="1">
    <citation type="journal article" date="2013" name="BMC Genomics">
        <title>ContigScape: a Cytoscape plugin facilitating microbial genome gap closing.</title>
        <authorList>
            <person name="Tang B."/>
            <person name="Wang Q."/>
            <person name="Yang M."/>
            <person name="Xie F."/>
            <person name="Zhu Y."/>
            <person name="Zhuo Y."/>
            <person name="Wang S."/>
            <person name="Gao H."/>
            <person name="Ding X."/>
            <person name="Zhang L."/>
            <person name="Zhao G."/>
            <person name="Zheng H."/>
        </authorList>
    </citation>
    <scope>NUCLEOTIDE SEQUENCE [LARGE SCALE GENOMIC DNA]</scope>
    <source>
        <strain evidence="1 2">HCCB10007</strain>
    </source>
</reference>
<evidence type="ECO:0000313" key="2">
    <source>
        <dbReference type="Proteomes" id="UP000013968"/>
    </source>
</evidence>
<dbReference type="AlphaFoldDB" id="R4T054"/>
<evidence type="ECO:0000313" key="1">
    <source>
        <dbReference type="EMBL" id="AGM08959.1"/>
    </source>
</evidence>
<gene>
    <name evidence="1" type="ORF">AORI_6376</name>
</gene>
<organism evidence="1 2">
    <name type="scientific">Amycolatopsis keratiniphila</name>
    <dbReference type="NCBI Taxonomy" id="129921"/>
    <lineage>
        <taxon>Bacteria</taxon>
        <taxon>Bacillati</taxon>
        <taxon>Actinomycetota</taxon>
        <taxon>Actinomycetes</taxon>
        <taxon>Pseudonocardiales</taxon>
        <taxon>Pseudonocardiaceae</taxon>
        <taxon>Amycolatopsis</taxon>
        <taxon>Amycolatopsis japonica group</taxon>
    </lineage>
</organism>
<dbReference type="KEGG" id="aoi:AORI_6376"/>
<keyword evidence="2" id="KW-1185">Reference proteome</keyword>
<dbReference type="Proteomes" id="UP000013968">
    <property type="component" value="Chromosome"/>
</dbReference>
<sequence>MVTATTVVWLEEGAAGRFVDIDDCDRLPLIREDSDLQGAIELEVNGVDLLNRVLVDDIITMWVYIASMVNDYMNGLKAMAPLPEQSILVSLKPLPRGQALMSVEGNSWRRASAADAEELLFTLRFAGNEFFDKVEALTGRFWPQARTFLNAGSEFQ</sequence>
<accession>R4T054</accession>
<proteinExistence type="predicted"/>
<protein>
    <submittedName>
        <fullName evidence="1">Uncharacterized protein</fullName>
    </submittedName>
</protein>
<dbReference type="HOGENOM" id="CLU_1682966_0_0_11"/>
<dbReference type="EMBL" id="CP003410">
    <property type="protein sequence ID" value="AGM08959.1"/>
    <property type="molecule type" value="Genomic_DNA"/>
</dbReference>
<name>R4T054_9PSEU</name>